<dbReference type="PANTHER" id="PTHR21180:SF32">
    <property type="entry name" value="ENDONUCLEASE_EXONUCLEASE_PHOSPHATASE FAMILY DOMAIN-CONTAINING PROTEIN 1"/>
    <property type="match status" value="1"/>
</dbReference>
<dbReference type="Pfam" id="PF12836">
    <property type="entry name" value="HHH_3"/>
    <property type="match status" value="2"/>
</dbReference>
<dbReference type="InterPro" id="IPR051675">
    <property type="entry name" value="Endo/Exo/Phosphatase_dom_1"/>
</dbReference>
<dbReference type="EMBL" id="JBHTIZ010000021">
    <property type="protein sequence ID" value="MFD0984387.1"/>
    <property type="molecule type" value="Genomic_DNA"/>
</dbReference>
<keyword evidence="2" id="KW-0238">DNA-binding</keyword>
<keyword evidence="3" id="KW-1185">Reference proteome</keyword>
<feature type="transmembrane region" description="Helical" evidence="1">
    <location>
        <begin position="20"/>
        <end position="37"/>
    </location>
</feature>
<dbReference type="Proteomes" id="UP001597051">
    <property type="component" value="Unassembled WGS sequence"/>
</dbReference>
<reference evidence="3" key="1">
    <citation type="journal article" date="2019" name="Int. J. Syst. Evol. Microbiol.">
        <title>The Global Catalogue of Microorganisms (GCM) 10K type strain sequencing project: providing services to taxonomists for standard genome sequencing and annotation.</title>
        <authorList>
            <consortium name="The Broad Institute Genomics Platform"/>
            <consortium name="The Broad Institute Genome Sequencing Center for Infectious Disease"/>
            <person name="Wu L."/>
            <person name="Ma J."/>
        </authorList>
    </citation>
    <scope>NUCLEOTIDE SEQUENCE [LARGE SCALE GENOMIC DNA]</scope>
    <source>
        <strain evidence="3">CECT 7649</strain>
    </source>
</reference>
<protein>
    <submittedName>
        <fullName evidence="2">ComEA family DNA-binding protein</fullName>
    </submittedName>
</protein>
<dbReference type="Gene3D" id="1.10.150.280">
    <property type="entry name" value="AF1531-like domain"/>
    <property type="match status" value="2"/>
</dbReference>
<evidence type="ECO:0000313" key="3">
    <source>
        <dbReference type="Proteomes" id="UP001597051"/>
    </source>
</evidence>
<name>A0ABW3J1S2_9FLAO</name>
<organism evidence="2 3">
    <name type="scientific">Flavobacterium myungsuense</name>
    <dbReference type="NCBI Taxonomy" id="651823"/>
    <lineage>
        <taxon>Bacteria</taxon>
        <taxon>Pseudomonadati</taxon>
        <taxon>Bacteroidota</taxon>
        <taxon>Flavobacteriia</taxon>
        <taxon>Flavobacteriales</taxon>
        <taxon>Flavobacteriaceae</taxon>
        <taxon>Flavobacterium</taxon>
    </lineage>
</organism>
<accession>A0ABW3J1S2</accession>
<evidence type="ECO:0000256" key="1">
    <source>
        <dbReference type="SAM" id="Phobius"/>
    </source>
</evidence>
<proteinExistence type="predicted"/>
<dbReference type="PANTHER" id="PTHR21180">
    <property type="entry name" value="ENDONUCLEASE/EXONUCLEASE/PHOSPHATASE FAMILY DOMAIN-CONTAINING PROTEIN 1"/>
    <property type="match status" value="1"/>
</dbReference>
<dbReference type="InterPro" id="IPR010994">
    <property type="entry name" value="RuvA_2-like"/>
</dbReference>
<dbReference type="GO" id="GO:0003677">
    <property type="term" value="F:DNA binding"/>
    <property type="evidence" value="ECO:0007669"/>
    <property type="project" value="UniProtKB-KW"/>
</dbReference>
<evidence type="ECO:0000313" key="2">
    <source>
        <dbReference type="EMBL" id="MFD0984387.1"/>
    </source>
</evidence>
<keyword evidence="1" id="KW-0812">Transmembrane</keyword>
<keyword evidence="1" id="KW-1133">Transmembrane helix</keyword>
<keyword evidence="1" id="KW-0472">Membrane</keyword>
<comment type="caution">
    <text evidence="2">The sequence shown here is derived from an EMBL/GenBank/DDBJ whole genome shotgun (WGS) entry which is preliminary data.</text>
</comment>
<gene>
    <name evidence="2" type="ORF">ACFQ0S_07840</name>
</gene>
<dbReference type="RefSeq" id="WP_379753112.1">
    <property type="nucleotide sequence ID" value="NZ_JBHSYB010000006.1"/>
</dbReference>
<sequence length="294" mass="34443">MTSNTLKSYFKYTSSQRNGIFLLLFLIIVFQLVYFFGDFKWLQIIENNKEKQQWLSLQSQIDEAKQEKQDYTPKIYPFNPNFITDFKGYKLGMSTQEIDRLLEFRKTNKYVNSAQEFQAVTKVSDSLLNSISPYFKFPDWVTNKKEFKSFSKQNFDKKEKTVVLDINQATKEDLKKVYGIGDGLSDRILNEKEKLGGFVTMNQMNDVWGLSSEVIVKLNEQFKITTLPNIKKININSASIKELMQFPYFSKYQLAKSIVTYRSMNGEIKSTEDLIKIKDFPVEKANTIVLYLEF</sequence>
<dbReference type="SUPFAM" id="SSF47781">
    <property type="entry name" value="RuvA domain 2-like"/>
    <property type="match status" value="2"/>
</dbReference>